<dbReference type="AlphaFoldDB" id="F8LFI5"/>
<evidence type="ECO:0000313" key="1">
    <source>
        <dbReference type="EMBL" id="CCB92253.1"/>
    </source>
</evidence>
<dbReference type="SUPFAM" id="SSF52540">
    <property type="entry name" value="P-loop containing nucleoside triphosphate hydrolases"/>
    <property type="match status" value="1"/>
</dbReference>
<reference evidence="1" key="1">
    <citation type="submission" date="2011-05" db="EMBL/GenBank/DDBJ databases">
        <title>Unity in variety -- the pan-genome of the Chlamydiae.</title>
        <authorList>
            <person name="Collingro A."/>
            <person name="Tischler P."/>
            <person name="Weinmaier T."/>
            <person name="Penz T."/>
            <person name="Heinz E."/>
            <person name="Brunham R.C."/>
            <person name="Read T.D."/>
            <person name="Bavoil P.M."/>
            <person name="Sachse K."/>
            <person name="Kahane S."/>
            <person name="Friedman M.G."/>
            <person name="Rattei T."/>
            <person name="Myers G.S.A."/>
            <person name="Horn M."/>
        </authorList>
    </citation>
    <scope>NUCLEOTIDE SEQUENCE</scope>
    <source>
        <strain evidence="1">2032/99</strain>
    </source>
</reference>
<dbReference type="Gene3D" id="3.40.50.300">
    <property type="entry name" value="P-loop containing nucleotide triphosphate hydrolases"/>
    <property type="match status" value="1"/>
</dbReference>
<accession>F8LFI5</accession>
<gene>
    <name evidence="1" type="ORF">WCH_DB18600</name>
</gene>
<protein>
    <submittedName>
        <fullName evidence="1">Uncharacterized protein</fullName>
    </submittedName>
</protein>
<dbReference type="EMBL" id="FR872663">
    <property type="protein sequence ID" value="CCB92253.1"/>
    <property type="molecule type" value="Genomic_DNA"/>
</dbReference>
<dbReference type="InterPro" id="IPR027417">
    <property type="entry name" value="P-loop_NTPase"/>
</dbReference>
<sequence length="95" mass="10558">MSSQTPTLEKEDIERIFLGFAVEAQKQMSEDIYMPKKKVIVLSGPTACGKTEFAIELAKALMVKSSRQIPCRSIEAWISELPKLPKNSGSKCLII</sequence>
<proteinExistence type="predicted"/>
<name>F8LFI5_9BACT</name>
<organism evidence="1">
    <name type="scientific">Waddlia chondrophila 2032/99</name>
    <dbReference type="NCBI Taxonomy" id="765953"/>
    <lineage>
        <taxon>Bacteria</taxon>
        <taxon>Pseudomonadati</taxon>
        <taxon>Chlamydiota</taxon>
        <taxon>Chlamydiia</taxon>
        <taxon>Parachlamydiales</taxon>
        <taxon>Waddliaceae</taxon>
        <taxon>Waddlia</taxon>
    </lineage>
</organism>